<evidence type="ECO:0000313" key="2">
    <source>
        <dbReference type="EMBL" id="MFC4410059.1"/>
    </source>
</evidence>
<keyword evidence="1" id="KW-0472">Membrane</keyword>
<evidence type="ECO:0000256" key="1">
    <source>
        <dbReference type="SAM" id="Phobius"/>
    </source>
</evidence>
<reference evidence="3" key="1">
    <citation type="journal article" date="2019" name="Int. J. Syst. Evol. Microbiol.">
        <title>The Global Catalogue of Microorganisms (GCM) 10K type strain sequencing project: providing services to taxonomists for standard genome sequencing and annotation.</title>
        <authorList>
            <consortium name="The Broad Institute Genomics Platform"/>
            <consortium name="The Broad Institute Genome Sequencing Center for Infectious Disease"/>
            <person name="Wu L."/>
            <person name="Ma J."/>
        </authorList>
    </citation>
    <scope>NUCLEOTIDE SEQUENCE [LARGE SCALE GENOMIC DNA]</scope>
    <source>
        <strain evidence="3">CCUG 59778</strain>
    </source>
</reference>
<dbReference type="RefSeq" id="WP_378153479.1">
    <property type="nucleotide sequence ID" value="NZ_JBHSEC010000007.1"/>
</dbReference>
<dbReference type="EMBL" id="JBHSEC010000007">
    <property type="protein sequence ID" value="MFC4410059.1"/>
    <property type="molecule type" value="Genomic_DNA"/>
</dbReference>
<organism evidence="2 3">
    <name type="scientific">Chungangia koreensis</name>
    <dbReference type="NCBI Taxonomy" id="752657"/>
    <lineage>
        <taxon>Bacteria</taxon>
        <taxon>Bacillati</taxon>
        <taxon>Bacillota</taxon>
        <taxon>Bacilli</taxon>
        <taxon>Lactobacillales</taxon>
        <taxon>Chungangia</taxon>
    </lineage>
</organism>
<dbReference type="Proteomes" id="UP001595817">
    <property type="component" value="Unassembled WGS sequence"/>
</dbReference>
<feature type="transmembrane region" description="Helical" evidence="1">
    <location>
        <begin position="20"/>
        <end position="41"/>
    </location>
</feature>
<comment type="caution">
    <text evidence="2">The sequence shown here is derived from an EMBL/GenBank/DDBJ whole genome shotgun (WGS) entry which is preliminary data.</text>
</comment>
<gene>
    <name evidence="2" type="ORF">ACFOZY_06360</name>
</gene>
<evidence type="ECO:0000313" key="3">
    <source>
        <dbReference type="Proteomes" id="UP001595817"/>
    </source>
</evidence>
<protein>
    <submittedName>
        <fullName evidence="2">Uncharacterized protein</fullName>
    </submittedName>
</protein>
<proteinExistence type="predicted"/>
<keyword evidence="1" id="KW-1133">Transmembrane helix</keyword>
<name>A0ABV8X4H0_9LACT</name>
<sequence length="49" mass="5445">MLRFIDDLVGAIADLFKTVFTGLCYFLGGFVIVGMMFVLIIKAVSWIAQ</sequence>
<keyword evidence="3" id="KW-1185">Reference proteome</keyword>
<accession>A0ABV8X4H0</accession>
<keyword evidence="1" id="KW-0812">Transmembrane</keyword>